<feature type="region of interest" description="Disordered" evidence="9">
    <location>
        <begin position="334"/>
        <end position="363"/>
    </location>
</feature>
<organism evidence="13 14">
    <name type="scientific">Camelus dromedarius</name>
    <name type="common">Dromedary</name>
    <name type="synonym">Arabian camel</name>
    <dbReference type="NCBI Taxonomy" id="9838"/>
    <lineage>
        <taxon>Eukaryota</taxon>
        <taxon>Metazoa</taxon>
        <taxon>Chordata</taxon>
        <taxon>Craniata</taxon>
        <taxon>Vertebrata</taxon>
        <taxon>Euteleostomi</taxon>
        <taxon>Mammalia</taxon>
        <taxon>Eutheria</taxon>
        <taxon>Laurasiatheria</taxon>
        <taxon>Artiodactyla</taxon>
        <taxon>Tylopoda</taxon>
        <taxon>Camelidae</taxon>
        <taxon>Camelus</taxon>
    </lineage>
</organism>
<keyword evidence="7" id="KW-0156">Chromatin regulator</keyword>
<dbReference type="PROSITE" id="PS50280">
    <property type="entry name" value="SET"/>
    <property type="match status" value="1"/>
</dbReference>
<dbReference type="SUPFAM" id="SSF109640">
    <property type="entry name" value="KRAB domain (Kruppel-associated box)"/>
    <property type="match status" value="1"/>
</dbReference>
<evidence type="ECO:0000256" key="1">
    <source>
        <dbReference type="ARBA" id="ARBA00004123"/>
    </source>
</evidence>
<dbReference type="InterPro" id="IPR019041">
    <property type="entry name" value="SSXRD_motif"/>
</dbReference>
<feature type="domain" description="KRAB-related" evidence="12">
    <location>
        <begin position="23"/>
        <end position="86"/>
    </location>
</feature>
<dbReference type="InterPro" id="IPR003655">
    <property type="entry name" value="aKRAB"/>
</dbReference>
<dbReference type="GO" id="GO:0032259">
    <property type="term" value="P:methylation"/>
    <property type="evidence" value="ECO:0007669"/>
    <property type="project" value="UniProtKB-KW"/>
</dbReference>
<feature type="region of interest" description="Disordered" evidence="9">
    <location>
        <begin position="1"/>
        <end position="24"/>
    </location>
</feature>
<name>A0A5N4CPG2_CAMDR</name>
<dbReference type="SUPFAM" id="SSF82199">
    <property type="entry name" value="SET domain"/>
    <property type="match status" value="1"/>
</dbReference>
<feature type="domain" description="SET" evidence="10">
    <location>
        <begin position="201"/>
        <end position="315"/>
    </location>
</feature>
<dbReference type="Gene3D" id="2.170.270.10">
    <property type="entry name" value="SET domain"/>
    <property type="match status" value="1"/>
</dbReference>
<accession>A0A5N4CPG2</accession>
<evidence type="ECO:0000256" key="4">
    <source>
        <dbReference type="ARBA" id="ARBA00022603"/>
    </source>
</evidence>
<evidence type="ECO:0000259" key="10">
    <source>
        <dbReference type="PROSITE" id="PS50280"/>
    </source>
</evidence>
<keyword evidence="3" id="KW-0158">Chromosome</keyword>
<keyword evidence="4 13" id="KW-0489">Methyltransferase</keyword>
<reference evidence="13 14" key="1">
    <citation type="journal article" date="2019" name="Mol. Ecol. Resour.">
        <title>Improving Illumina assemblies with Hi-C and long reads: an example with the North African dromedary.</title>
        <authorList>
            <person name="Elbers J.P."/>
            <person name="Rogers M.F."/>
            <person name="Perelman P.L."/>
            <person name="Proskuryakova A.A."/>
            <person name="Serdyukova N.A."/>
            <person name="Johnson W.E."/>
            <person name="Horin P."/>
            <person name="Corander J."/>
            <person name="Murphy D."/>
            <person name="Burger P.A."/>
        </authorList>
    </citation>
    <scope>NUCLEOTIDE SEQUENCE [LARGE SCALE GENOMIC DNA]</scope>
    <source>
        <strain evidence="13">Drom800</strain>
        <tissue evidence="13">Blood</tissue>
    </source>
</reference>
<proteinExistence type="predicted"/>
<dbReference type="GO" id="GO:0005634">
    <property type="term" value="C:nucleus"/>
    <property type="evidence" value="ECO:0007669"/>
    <property type="project" value="UniProtKB-SubCell"/>
</dbReference>
<evidence type="ECO:0000256" key="8">
    <source>
        <dbReference type="ARBA" id="ARBA00023242"/>
    </source>
</evidence>
<feature type="domain" description="KRAB" evidence="11">
    <location>
        <begin position="26"/>
        <end position="133"/>
    </location>
</feature>
<dbReference type="InterPro" id="IPR001909">
    <property type="entry name" value="KRAB"/>
</dbReference>
<dbReference type="AlphaFoldDB" id="A0A5N4CPG2"/>
<dbReference type="CDD" id="cd19193">
    <property type="entry name" value="PR-SET_PRDM7_9"/>
    <property type="match status" value="1"/>
</dbReference>
<evidence type="ECO:0000313" key="14">
    <source>
        <dbReference type="Proteomes" id="UP000299084"/>
    </source>
</evidence>
<dbReference type="InterPro" id="IPR001214">
    <property type="entry name" value="SET_dom"/>
</dbReference>
<comment type="subcellular location">
    <subcellularLocation>
        <location evidence="2">Chromosome</location>
    </subcellularLocation>
    <subcellularLocation>
        <location evidence="1">Nucleus</location>
    </subcellularLocation>
</comment>
<evidence type="ECO:0000259" key="11">
    <source>
        <dbReference type="PROSITE" id="PS50805"/>
    </source>
</evidence>
<dbReference type="Pfam" id="PF21549">
    <property type="entry name" value="PRDM2_PR"/>
    <property type="match status" value="1"/>
</dbReference>
<dbReference type="GO" id="GO:0005694">
    <property type="term" value="C:chromosome"/>
    <property type="evidence" value="ECO:0007669"/>
    <property type="project" value="UniProtKB-SubCell"/>
</dbReference>
<dbReference type="PROSITE" id="PS50806">
    <property type="entry name" value="KRAB_RELATED"/>
    <property type="match status" value="1"/>
</dbReference>
<evidence type="ECO:0000256" key="5">
    <source>
        <dbReference type="ARBA" id="ARBA00022679"/>
    </source>
</evidence>
<dbReference type="Proteomes" id="UP000299084">
    <property type="component" value="Unassembled WGS sequence"/>
</dbReference>
<dbReference type="GO" id="GO:0006355">
    <property type="term" value="P:regulation of DNA-templated transcription"/>
    <property type="evidence" value="ECO:0007669"/>
    <property type="project" value="InterPro"/>
</dbReference>
<keyword evidence="14" id="KW-1185">Reference proteome</keyword>
<evidence type="ECO:0000256" key="7">
    <source>
        <dbReference type="ARBA" id="ARBA00022853"/>
    </source>
</evidence>
<keyword evidence="6" id="KW-0949">S-adenosyl-L-methionine</keyword>
<evidence type="ECO:0000256" key="9">
    <source>
        <dbReference type="SAM" id="MobiDB-lite"/>
    </source>
</evidence>
<evidence type="ECO:0000256" key="3">
    <source>
        <dbReference type="ARBA" id="ARBA00022454"/>
    </source>
</evidence>
<evidence type="ECO:0000256" key="2">
    <source>
        <dbReference type="ARBA" id="ARBA00004286"/>
    </source>
</evidence>
<dbReference type="Pfam" id="PF09514">
    <property type="entry name" value="SSXRD"/>
    <property type="match status" value="1"/>
</dbReference>
<feature type="compositionally biased region" description="Basic and acidic residues" evidence="9">
    <location>
        <begin position="15"/>
        <end position="24"/>
    </location>
</feature>
<keyword evidence="5 13" id="KW-0808">Transferase</keyword>
<evidence type="ECO:0000256" key="6">
    <source>
        <dbReference type="ARBA" id="ARBA00022691"/>
    </source>
</evidence>
<evidence type="ECO:0000313" key="13">
    <source>
        <dbReference type="EMBL" id="KAB1260838.1"/>
    </source>
</evidence>
<dbReference type="PANTHER" id="PTHR14112:SF1">
    <property type="entry name" value="KRAB-RELATED DOMAIN-CONTAINING PROTEIN"/>
    <property type="match status" value="1"/>
</dbReference>
<dbReference type="PROSITE" id="PS50805">
    <property type="entry name" value="KRAB"/>
    <property type="match status" value="1"/>
</dbReference>
<gene>
    <name evidence="13" type="ORF">Cadr_000025014</name>
</gene>
<dbReference type="CDD" id="cd07765">
    <property type="entry name" value="KRAB_A-box"/>
    <property type="match status" value="1"/>
</dbReference>
<dbReference type="FunFam" id="2.170.270.10:FF:000031">
    <property type="entry name" value="probable histone-lysine N-methyltransferase PRDM7"/>
    <property type="match status" value="1"/>
</dbReference>
<dbReference type="InterPro" id="IPR046341">
    <property type="entry name" value="SET_dom_sf"/>
</dbReference>
<dbReference type="PANTHER" id="PTHR14112">
    <property type="entry name" value="SYNOVIAL SARCOMA, X MEMBER"/>
    <property type="match status" value="1"/>
</dbReference>
<dbReference type="Pfam" id="PF01352">
    <property type="entry name" value="KRAB"/>
    <property type="match status" value="1"/>
</dbReference>
<protein>
    <submittedName>
        <fullName evidence="13">Putative histone-lysine N-methyltransferase PRDM7</fullName>
    </submittedName>
</protein>
<keyword evidence="8" id="KW-0539">Nucleus</keyword>
<dbReference type="InterPro" id="IPR044417">
    <property type="entry name" value="PRDM7_9_PR-SET"/>
</dbReference>
<dbReference type="GO" id="GO:0042800">
    <property type="term" value="F:histone H3K4 methyltransferase activity"/>
    <property type="evidence" value="ECO:0007669"/>
    <property type="project" value="UniProtKB-ARBA"/>
</dbReference>
<sequence>MSPDRSSEESTEGDAGEREWKPTGKDAFKDISIYFSKEEWTEMGEWEKIRYRNVKRNYEALITIGNRKCWVQMSLGNMKQVFRQKFSFFLGLRAPRPAFMCHRRKAIKPQVDDTEDSDEEWTPRQQELRRKESQVKTYSLRERKGHAYQEVSEPQDDDYLYCEKCQNFFIDSCAAHGPPTFVKDSAVERGHPNRSALTLPPGLRIGPSGIPEAGLGVWNEASDLPLGLHFGPYEGQITEDEEAANSGYSWLITKGRNCYEYVDGKDKSWANWMRYVNCARDDEEQNLVAFQYHRQIFYRTCRVVRPGCELLVWYGDEYGQELGIKWGSQWKREHATGQGGHHHSPSRKRRNALLGDFHGPAPK</sequence>
<feature type="region of interest" description="Disordered" evidence="9">
    <location>
        <begin position="109"/>
        <end position="136"/>
    </location>
</feature>
<comment type="caution">
    <text evidence="13">The sequence shown here is derived from an EMBL/GenBank/DDBJ whole genome shotgun (WGS) entry which is preliminary data.</text>
</comment>
<evidence type="ECO:0000259" key="12">
    <source>
        <dbReference type="PROSITE" id="PS50806"/>
    </source>
</evidence>
<dbReference type="EMBL" id="JWIN03000021">
    <property type="protein sequence ID" value="KAB1260838.1"/>
    <property type="molecule type" value="Genomic_DNA"/>
</dbReference>
<feature type="compositionally biased region" description="Basic residues" evidence="9">
    <location>
        <begin position="340"/>
        <end position="351"/>
    </location>
</feature>
<dbReference type="Gene3D" id="6.10.140.140">
    <property type="match status" value="1"/>
</dbReference>
<feature type="compositionally biased region" description="Basic and acidic residues" evidence="9">
    <location>
        <begin position="126"/>
        <end position="136"/>
    </location>
</feature>
<dbReference type="InterPro" id="IPR036051">
    <property type="entry name" value="KRAB_dom_sf"/>
</dbReference>